<keyword evidence="1" id="KW-1133">Transmembrane helix</keyword>
<reference evidence="2 3" key="1">
    <citation type="submission" date="2019-12" db="EMBL/GenBank/DDBJ databases">
        <title>Genomic-based taxomic classification of the family Erythrobacteraceae.</title>
        <authorList>
            <person name="Xu L."/>
        </authorList>
    </citation>
    <scope>NUCLEOTIDE SEQUENCE [LARGE SCALE GENOMIC DNA]</scope>
    <source>
        <strain evidence="2 3">KCTC 52259</strain>
    </source>
</reference>
<proteinExistence type="predicted"/>
<evidence type="ECO:0000256" key="1">
    <source>
        <dbReference type="SAM" id="Phobius"/>
    </source>
</evidence>
<dbReference type="InterPro" id="IPR009554">
    <property type="entry name" value="Phageshock_PspB"/>
</dbReference>
<dbReference type="NCBIfam" id="TIGR02976">
    <property type="entry name" value="phageshock_pspB"/>
    <property type="match status" value="1"/>
</dbReference>
<sequence>MEEVIIIPALVLGLPWLIFHYITKWKTAATITGDDEQLLDELYHLAKRLDDRMETVERLVASDNPEFKPSRLMHDREIDNQPLRELDRLLAEKKGMSK</sequence>
<dbReference type="GO" id="GO:0006355">
    <property type="term" value="P:regulation of DNA-templated transcription"/>
    <property type="evidence" value="ECO:0007669"/>
    <property type="project" value="InterPro"/>
</dbReference>
<gene>
    <name evidence="2" type="primary">pspB</name>
    <name evidence="2" type="ORF">GRI44_08095</name>
</gene>
<dbReference type="EMBL" id="WTYU01000001">
    <property type="protein sequence ID" value="MXP14710.1"/>
    <property type="molecule type" value="Genomic_DNA"/>
</dbReference>
<dbReference type="Pfam" id="PF06667">
    <property type="entry name" value="PspB"/>
    <property type="match status" value="1"/>
</dbReference>
<evidence type="ECO:0000313" key="3">
    <source>
        <dbReference type="Proteomes" id="UP000473531"/>
    </source>
</evidence>
<dbReference type="RefSeq" id="WP_160601011.1">
    <property type="nucleotide sequence ID" value="NZ_WTYU01000001.1"/>
</dbReference>
<evidence type="ECO:0000313" key="2">
    <source>
        <dbReference type="EMBL" id="MXP14710.1"/>
    </source>
</evidence>
<keyword evidence="3" id="KW-1185">Reference proteome</keyword>
<protein>
    <submittedName>
        <fullName evidence="2">Envelope stress response membrane protein PspB</fullName>
    </submittedName>
</protein>
<dbReference type="Proteomes" id="UP000473531">
    <property type="component" value="Unassembled WGS sequence"/>
</dbReference>
<dbReference type="AlphaFoldDB" id="A0A6L7GGI9"/>
<keyword evidence="1" id="KW-0472">Membrane</keyword>
<dbReference type="GO" id="GO:0009271">
    <property type="term" value="P:phage shock"/>
    <property type="evidence" value="ECO:0007669"/>
    <property type="project" value="InterPro"/>
</dbReference>
<dbReference type="OrthoDB" id="7365677at2"/>
<keyword evidence="1" id="KW-0812">Transmembrane</keyword>
<feature type="transmembrane region" description="Helical" evidence="1">
    <location>
        <begin position="6"/>
        <end position="23"/>
    </location>
</feature>
<accession>A0A6L7GGI9</accession>
<comment type="caution">
    <text evidence="2">The sequence shown here is derived from an EMBL/GenBank/DDBJ whole genome shotgun (WGS) entry which is preliminary data.</text>
</comment>
<organism evidence="2 3">
    <name type="scientific">Allopontixanthobacter confluentis</name>
    <dbReference type="NCBI Taxonomy" id="1849021"/>
    <lineage>
        <taxon>Bacteria</taxon>
        <taxon>Pseudomonadati</taxon>
        <taxon>Pseudomonadota</taxon>
        <taxon>Alphaproteobacteria</taxon>
        <taxon>Sphingomonadales</taxon>
        <taxon>Erythrobacteraceae</taxon>
        <taxon>Allopontixanthobacter</taxon>
    </lineage>
</organism>
<name>A0A6L7GGI9_9SPHN</name>